<dbReference type="EMBL" id="BMKO01000006">
    <property type="protein sequence ID" value="GGE84197.1"/>
    <property type="molecule type" value="Genomic_DNA"/>
</dbReference>
<comment type="subcellular location">
    <subcellularLocation>
        <location evidence="1">Cell membrane</location>
        <topology evidence="1">Multi-pass membrane protein</topology>
    </subcellularLocation>
    <subcellularLocation>
        <location evidence="6">Membrane</location>
        <topology evidence="6">Multi-pass membrane protein</topology>
    </subcellularLocation>
</comment>
<keyword evidence="6" id="KW-0653">Protein transport</keyword>
<dbReference type="Pfam" id="PF01618">
    <property type="entry name" value="MotA_ExbB"/>
    <property type="match status" value="1"/>
</dbReference>
<comment type="similarity">
    <text evidence="6">Belongs to the exbB/tolQ family.</text>
</comment>
<dbReference type="InterPro" id="IPR050790">
    <property type="entry name" value="ExbB/TolQ_transport"/>
</dbReference>
<evidence type="ECO:0000313" key="10">
    <source>
        <dbReference type="Proteomes" id="UP000606498"/>
    </source>
</evidence>
<name>A0ABQ1T5I3_9GAMM</name>
<feature type="domain" description="MotA/TolQ/ExbB proton channel" evidence="8">
    <location>
        <begin position="62"/>
        <end position="130"/>
    </location>
</feature>
<feature type="transmembrane region" description="Helical" evidence="7">
    <location>
        <begin position="101"/>
        <end position="122"/>
    </location>
</feature>
<evidence type="ECO:0000259" key="8">
    <source>
        <dbReference type="Pfam" id="PF01618"/>
    </source>
</evidence>
<sequence length="134" mass="14500">MSDALHQYLPDWVLGGGPILVFILFFAVVLYWQLADLLLQLKCVGGKSCWQCCNHKCVQLLAWVSAAPLLGLLGTVDGLLGSFEAMTQGHGEAITRGMAQALLTTEVGLAVAIPAWLLLLLGQQHCQSQLEQQI</sequence>
<dbReference type="Proteomes" id="UP000606498">
    <property type="component" value="Unassembled WGS sequence"/>
</dbReference>
<evidence type="ECO:0000256" key="1">
    <source>
        <dbReference type="ARBA" id="ARBA00004651"/>
    </source>
</evidence>
<keyword evidence="3 7" id="KW-0812">Transmembrane</keyword>
<evidence type="ECO:0000313" key="9">
    <source>
        <dbReference type="EMBL" id="GGE84197.1"/>
    </source>
</evidence>
<keyword evidence="4 7" id="KW-1133">Transmembrane helix</keyword>
<accession>A0ABQ1T5I3</accession>
<comment type="caution">
    <text evidence="9">The sequence shown here is derived from an EMBL/GenBank/DDBJ whole genome shotgun (WGS) entry which is preliminary data.</text>
</comment>
<dbReference type="PANTHER" id="PTHR30625:SF11">
    <property type="entry name" value="MOTA_TOLQ_EXBB PROTON CHANNEL DOMAIN-CONTAINING PROTEIN"/>
    <property type="match status" value="1"/>
</dbReference>
<proteinExistence type="inferred from homology"/>
<keyword evidence="2" id="KW-1003">Cell membrane</keyword>
<dbReference type="RefSeq" id="WP_100144754.1">
    <property type="nucleotide sequence ID" value="NZ_BMKO01000006.1"/>
</dbReference>
<feature type="transmembrane region" description="Helical" evidence="7">
    <location>
        <begin position="12"/>
        <end position="32"/>
    </location>
</feature>
<dbReference type="InterPro" id="IPR002898">
    <property type="entry name" value="MotA_ExbB_proton_chnl"/>
</dbReference>
<evidence type="ECO:0000256" key="7">
    <source>
        <dbReference type="SAM" id="Phobius"/>
    </source>
</evidence>
<keyword evidence="6" id="KW-0813">Transport</keyword>
<organism evidence="9 10">
    <name type="scientific">Shewanella carassii</name>
    <dbReference type="NCBI Taxonomy" id="1987584"/>
    <lineage>
        <taxon>Bacteria</taxon>
        <taxon>Pseudomonadati</taxon>
        <taxon>Pseudomonadota</taxon>
        <taxon>Gammaproteobacteria</taxon>
        <taxon>Alteromonadales</taxon>
        <taxon>Shewanellaceae</taxon>
        <taxon>Shewanella</taxon>
    </lineage>
</organism>
<dbReference type="PANTHER" id="PTHR30625">
    <property type="entry name" value="PROTEIN TOLQ"/>
    <property type="match status" value="1"/>
</dbReference>
<evidence type="ECO:0000256" key="6">
    <source>
        <dbReference type="RuleBase" id="RU004057"/>
    </source>
</evidence>
<keyword evidence="10" id="KW-1185">Reference proteome</keyword>
<reference evidence="10" key="1">
    <citation type="journal article" date="2019" name="Int. J. Syst. Evol. Microbiol.">
        <title>The Global Catalogue of Microorganisms (GCM) 10K type strain sequencing project: providing services to taxonomists for standard genome sequencing and annotation.</title>
        <authorList>
            <consortium name="The Broad Institute Genomics Platform"/>
            <consortium name="The Broad Institute Genome Sequencing Center for Infectious Disease"/>
            <person name="Wu L."/>
            <person name="Ma J."/>
        </authorList>
    </citation>
    <scope>NUCLEOTIDE SEQUENCE [LARGE SCALE GENOMIC DNA]</scope>
    <source>
        <strain evidence="10">CGMCC 1.16033</strain>
    </source>
</reference>
<evidence type="ECO:0000256" key="3">
    <source>
        <dbReference type="ARBA" id="ARBA00022692"/>
    </source>
</evidence>
<gene>
    <name evidence="9" type="ORF">GCM10011520_25820</name>
</gene>
<evidence type="ECO:0000256" key="4">
    <source>
        <dbReference type="ARBA" id="ARBA00022989"/>
    </source>
</evidence>
<keyword evidence="5 7" id="KW-0472">Membrane</keyword>
<evidence type="ECO:0000256" key="2">
    <source>
        <dbReference type="ARBA" id="ARBA00022475"/>
    </source>
</evidence>
<feature type="transmembrane region" description="Helical" evidence="7">
    <location>
        <begin position="60"/>
        <end position="80"/>
    </location>
</feature>
<evidence type="ECO:0000256" key="5">
    <source>
        <dbReference type="ARBA" id="ARBA00023136"/>
    </source>
</evidence>
<protein>
    <recommendedName>
        <fullName evidence="8">MotA/TolQ/ExbB proton channel domain-containing protein</fullName>
    </recommendedName>
</protein>